<evidence type="ECO:0000313" key="1">
    <source>
        <dbReference type="EMBL" id="KAG5418740.1"/>
    </source>
</evidence>
<organism evidence="1 2">
    <name type="scientific">Candida metapsilosis</name>
    <dbReference type="NCBI Taxonomy" id="273372"/>
    <lineage>
        <taxon>Eukaryota</taxon>
        <taxon>Fungi</taxon>
        <taxon>Dikarya</taxon>
        <taxon>Ascomycota</taxon>
        <taxon>Saccharomycotina</taxon>
        <taxon>Pichiomycetes</taxon>
        <taxon>Debaryomycetaceae</taxon>
        <taxon>Candida/Lodderomyces clade</taxon>
        <taxon>Candida</taxon>
    </lineage>
</organism>
<proteinExistence type="predicted"/>
<dbReference type="Proteomes" id="UP000669133">
    <property type="component" value="Unassembled WGS sequence"/>
</dbReference>
<keyword evidence="2" id="KW-1185">Reference proteome</keyword>
<dbReference type="OrthoDB" id="10305523at2759"/>
<dbReference type="GeneID" id="93652087"/>
<protein>
    <submittedName>
        <fullName evidence="1">Uncharacterized protein</fullName>
    </submittedName>
</protein>
<comment type="caution">
    <text evidence="1">The sequence shown here is derived from an EMBL/GenBank/DDBJ whole genome shotgun (WGS) entry which is preliminary data.</text>
</comment>
<sequence>MPSPRIRLFDAMHISVFTLEIANKSSSSFIGPDSDVKFGTLQEDIDKLQIREADNLDELIASAWRLEMRDLTDEEIKLFKKIVRVTGRLFQWEESIDEEMSPKLLDIVNVYMRALYAHMDREWEAIDIEDEVPFYEFPQNILTGKLLSVFGFSIQHIESAFRSSAPNVNFYNKFYNDNCAAYETVSSRMRYKSIKLKTFHSGSDFQLFQLPVVDF</sequence>
<dbReference type="RefSeq" id="XP_067547856.1">
    <property type="nucleotide sequence ID" value="XM_067692425.1"/>
</dbReference>
<name>A0A8H7ZFY0_9ASCO</name>
<dbReference type="AlphaFoldDB" id="A0A8H7ZFY0"/>
<evidence type="ECO:0000313" key="2">
    <source>
        <dbReference type="Proteomes" id="UP000669133"/>
    </source>
</evidence>
<gene>
    <name evidence="1" type="ORF">I9W82_003458</name>
</gene>
<dbReference type="EMBL" id="JAEOAQ010000004">
    <property type="protein sequence ID" value="KAG5418740.1"/>
    <property type="molecule type" value="Genomic_DNA"/>
</dbReference>
<accession>A0A8H7ZFY0</accession>
<reference evidence="1 2" key="1">
    <citation type="submission" date="2020-12" db="EMBL/GenBank/DDBJ databases">
        <title>Effect of drift, selection, and recombination on the evolution of hybrid genomes in Candida yeast pathogens.</title>
        <authorList>
            <person name="Mixao V."/>
            <person name="Ksiezopolska E."/>
            <person name="Saus E."/>
            <person name="Boekhout T."/>
            <person name="Gacser A."/>
            <person name="Gabaldon T."/>
        </authorList>
    </citation>
    <scope>NUCLEOTIDE SEQUENCE [LARGE SCALE GENOMIC DNA]</scope>
    <source>
        <strain evidence="1 2">BP57</strain>
    </source>
</reference>